<reference evidence="8 9" key="1">
    <citation type="journal article" date="2009" name="PLoS ONE">
        <title>The complete genome of Teredinibacter turnerae T7901: an intracellular endosymbiont of marine wood-boring bivalves (shipworms).</title>
        <authorList>
            <person name="Yang J.C."/>
            <person name="Madupu R."/>
            <person name="Durkin A.S."/>
            <person name="Ekborg N.A."/>
            <person name="Pedamallu C.S."/>
            <person name="Hostetler J.B."/>
            <person name="Radune D."/>
            <person name="Toms B.S."/>
            <person name="Henrissat B."/>
            <person name="Coutinho P.M."/>
            <person name="Schwarz S."/>
            <person name="Field L."/>
            <person name="Trindade-Silva A.E."/>
            <person name="Soares C.A.G."/>
            <person name="Elshahawi S."/>
            <person name="Hanora A."/>
            <person name="Schmidt E.W."/>
            <person name="Haygood M.G."/>
            <person name="Posfai J."/>
            <person name="Benner J."/>
            <person name="Madinger C."/>
            <person name="Nove J."/>
            <person name="Anton B."/>
            <person name="Chaudhary K."/>
            <person name="Foster J."/>
            <person name="Holman A."/>
            <person name="Kumar S."/>
            <person name="Lessard P.A."/>
            <person name="Luyten Y.A."/>
            <person name="Slatko B."/>
            <person name="Wood N."/>
            <person name="Wu B."/>
            <person name="Teplitski M."/>
            <person name="Mougous J.D."/>
            <person name="Ward N."/>
            <person name="Eisen J.A."/>
            <person name="Badger J.H."/>
            <person name="Distel D.L."/>
        </authorList>
    </citation>
    <scope>NUCLEOTIDE SEQUENCE [LARGE SCALE GENOMIC DNA]</scope>
    <source>
        <strain evidence="9">ATCC 39867 / T7901</strain>
    </source>
</reference>
<dbReference type="Proteomes" id="UP000009080">
    <property type="component" value="Chromosome"/>
</dbReference>
<protein>
    <submittedName>
        <fullName evidence="8">Outer membrane protein and related peptidoglycan-associated</fullName>
    </submittedName>
</protein>
<dbReference type="RefSeq" id="WP_015820585.1">
    <property type="nucleotide sequence ID" value="NC_012997.1"/>
</dbReference>
<dbReference type="InterPro" id="IPR036737">
    <property type="entry name" value="OmpA-like_sf"/>
</dbReference>
<dbReference type="InterPro" id="IPR006665">
    <property type="entry name" value="OmpA-like"/>
</dbReference>
<evidence type="ECO:0000259" key="7">
    <source>
        <dbReference type="PROSITE" id="PS51123"/>
    </source>
</evidence>
<evidence type="ECO:0000256" key="3">
    <source>
        <dbReference type="ARBA" id="ARBA00023237"/>
    </source>
</evidence>
<dbReference type="OrthoDB" id="9782229at2"/>
<dbReference type="EMBL" id="CP001614">
    <property type="protein sequence ID" value="ACR14471.1"/>
    <property type="molecule type" value="Genomic_DNA"/>
</dbReference>
<dbReference type="PANTHER" id="PTHR30329:SF21">
    <property type="entry name" value="LIPOPROTEIN YIAD-RELATED"/>
    <property type="match status" value="1"/>
</dbReference>
<evidence type="ECO:0000313" key="9">
    <source>
        <dbReference type="Proteomes" id="UP000009080"/>
    </source>
</evidence>
<comment type="subcellular location">
    <subcellularLocation>
        <location evidence="1">Cell outer membrane</location>
    </subcellularLocation>
</comment>
<evidence type="ECO:0000256" key="1">
    <source>
        <dbReference type="ARBA" id="ARBA00004442"/>
    </source>
</evidence>
<feature type="coiled-coil region" evidence="5">
    <location>
        <begin position="290"/>
        <end position="317"/>
    </location>
</feature>
<feature type="domain" description="OmpA-like" evidence="7">
    <location>
        <begin position="352"/>
        <end position="471"/>
    </location>
</feature>
<keyword evidence="9" id="KW-1185">Reference proteome</keyword>
<dbReference type="eggNOG" id="COG2885">
    <property type="taxonomic scope" value="Bacteria"/>
</dbReference>
<dbReference type="Pfam" id="PF00691">
    <property type="entry name" value="OmpA"/>
    <property type="match status" value="1"/>
</dbReference>
<keyword evidence="6" id="KW-0732">Signal</keyword>
<evidence type="ECO:0000256" key="2">
    <source>
        <dbReference type="ARBA" id="ARBA00023136"/>
    </source>
</evidence>
<keyword evidence="5" id="KW-0175">Coiled coil</keyword>
<dbReference type="KEGG" id="ttu:TERTU_0906"/>
<dbReference type="PRINTS" id="PR01021">
    <property type="entry name" value="OMPADOMAIN"/>
</dbReference>
<gene>
    <name evidence="8" type="ordered locus">TERTU_0906</name>
</gene>
<name>C5BQ58_TERTT</name>
<evidence type="ECO:0000256" key="6">
    <source>
        <dbReference type="SAM" id="SignalP"/>
    </source>
</evidence>
<dbReference type="CDD" id="cd07185">
    <property type="entry name" value="OmpA_C-like"/>
    <property type="match status" value="1"/>
</dbReference>
<evidence type="ECO:0000256" key="5">
    <source>
        <dbReference type="SAM" id="Coils"/>
    </source>
</evidence>
<feature type="signal peptide" evidence="6">
    <location>
        <begin position="1"/>
        <end position="22"/>
    </location>
</feature>
<dbReference type="PROSITE" id="PS51123">
    <property type="entry name" value="OMPA_2"/>
    <property type="match status" value="1"/>
</dbReference>
<evidence type="ECO:0000313" key="8">
    <source>
        <dbReference type="EMBL" id="ACR14471.1"/>
    </source>
</evidence>
<dbReference type="HOGENOM" id="CLU_043021_0_0_6"/>
<dbReference type="GO" id="GO:0009279">
    <property type="term" value="C:cell outer membrane"/>
    <property type="evidence" value="ECO:0007669"/>
    <property type="project" value="UniProtKB-SubCell"/>
</dbReference>
<dbReference type="SUPFAM" id="SSF103088">
    <property type="entry name" value="OmpA-like"/>
    <property type="match status" value="1"/>
</dbReference>
<organism evidence="8 9">
    <name type="scientific">Teredinibacter turnerae (strain ATCC 39867 / T7901)</name>
    <dbReference type="NCBI Taxonomy" id="377629"/>
    <lineage>
        <taxon>Bacteria</taxon>
        <taxon>Pseudomonadati</taxon>
        <taxon>Pseudomonadota</taxon>
        <taxon>Gammaproteobacteria</taxon>
        <taxon>Cellvibrionales</taxon>
        <taxon>Cellvibrionaceae</taxon>
        <taxon>Teredinibacter</taxon>
    </lineage>
</organism>
<dbReference type="PANTHER" id="PTHR30329">
    <property type="entry name" value="STATOR ELEMENT OF FLAGELLAR MOTOR COMPLEX"/>
    <property type="match status" value="1"/>
</dbReference>
<dbReference type="STRING" id="377629.TERTU_0906"/>
<keyword evidence="3" id="KW-0998">Cell outer membrane</keyword>
<dbReference type="InterPro" id="IPR006664">
    <property type="entry name" value="OMP_bac"/>
</dbReference>
<sequence>MRNRFLSLLFLFFSISAASVFADELENTLFAPARSALAEAQNELADVLAPVSYAKGVAAYQSARTRYERKQNVSKVEKDLDEATQFLRLATKTAKVAQMSFKAALQARTDAKGVDAMALATETWEKAETRFLLATKTLETGSLERAQSKADDAETLYREAELIAIKGNYLNQTRAKIEEAAALKVKRYAPETFAKANDLLTAAETELSENRYDTDKPRALVKEAFYEAKHAIYLADQLEALKRKELTQEQLLLQQELPVATIAGELDLVAEFDQGSEVPVAAIINRIQQLTADSHELDELKARYAQLDQEFAALETKVGIQSERLKQEEEARERLRRVSDYFRRDEAMVLSQGDNVLIRMVGLNFDPGSAQVNASNYALLQKVEQAVRMYPGYTVVVEGHTDSFGSTQANQTLSEDRANAVRQYLLVNMNDLAAGAIEAYGYGESQPIANNETREGRKRNRRIDVLLKAPGI</sequence>
<dbReference type="Gene3D" id="3.30.1330.60">
    <property type="entry name" value="OmpA-like domain"/>
    <property type="match status" value="1"/>
</dbReference>
<evidence type="ECO:0000256" key="4">
    <source>
        <dbReference type="PROSITE-ProRule" id="PRU00473"/>
    </source>
</evidence>
<keyword evidence="2 4" id="KW-0472">Membrane</keyword>
<proteinExistence type="predicted"/>
<accession>C5BQ58</accession>
<dbReference type="AlphaFoldDB" id="C5BQ58"/>
<feature type="chain" id="PRO_5002948974" evidence="6">
    <location>
        <begin position="23"/>
        <end position="472"/>
    </location>
</feature>
<dbReference type="InterPro" id="IPR050330">
    <property type="entry name" value="Bact_OuterMem_StrucFunc"/>
</dbReference>